<proteinExistence type="predicted"/>
<evidence type="ECO:0000313" key="1">
    <source>
        <dbReference type="EMBL" id="KAK4197767.1"/>
    </source>
</evidence>
<dbReference type="Proteomes" id="UP001303160">
    <property type="component" value="Unassembled WGS sequence"/>
</dbReference>
<gene>
    <name evidence="1" type="ORF">QBC40DRAFT_333020</name>
</gene>
<keyword evidence="2" id="KW-1185">Reference proteome</keyword>
<reference evidence="1" key="2">
    <citation type="submission" date="2023-05" db="EMBL/GenBank/DDBJ databases">
        <authorList>
            <consortium name="Lawrence Berkeley National Laboratory"/>
            <person name="Steindorff A."/>
            <person name="Hensen N."/>
            <person name="Bonometti L."/>
            <person name="Westerberg I."/>
            <person name="Brannstrom I.O."/>
            <person name="Guillou S."/>
            <person name="Cros-Aarteil S."/>
            <person name="Calhoun S."/>
            <person name="Haridas S."/>
            <person name="Kuo A."/>
            <person name="Mondo S."/>
            <person name="Pangilinan J."/>
            <person name="Riley R."/>
            <person name="Labutti K."/>
            <person name="Andreopoulos B."/>
            <person name="Lipzen A."/>
            <person name="Chen C."/>
            <person name="Yanf M."/>
            <person name="Daum C."/>
            <person name="Ng V."/>
            <person name="Clum A."/>
            <person name="Ohm R."/>
            <person name="Martin F."/>
            <person name="Silar P."/>
            <person name="Natvig D."/>
            <person name="Lalanne C."/>
            <person name="Gautier V."/>
            <person name="Ament-Velasquez S.L."/>
            <person name="Kruys A."/>
            <person name="Hutchinson M.I."/>
            <person name="Powell A.J."/>
            <person name="Barry K."/>
            <person name="Miller A.N."/>
            <person name="Grigoriev I.V."/>
            <person name="Debuchy R."/>
            <person name="Gladieux P."/>
            <person name="Thoren M.H."/>
            <person name="Johannesson H."/>
        </authorList>
    </citation>
    <scope>NUCLEOTIDE SEQUENCE</scope>
    <source>
        <strain evidence="1">CBS 315.58</strain>
    </source>
</reference>
<accession>A0AAN7AT94</accession>
<reference evidence="1" key="1">
    <citation type="journal article" date="2023" name="Mol. Phylogenet. Evol.">
        <title>Genome-scale phylogeny and comparative genomics of the fungal order Sordariales.</title>
        <authorList>
            <person name="Hensen N."/>
            <person name="Bonometti L."/>
            <person name="Westerberg I."/>
            <person name="Brannstrom I.O."/>
            <person name="Guillou S."/>
            <person name="Cros-Aarteil S."/>
            <person name="Calhoun S."/>
            <person name="Haridas S."/>
            <person name="Kuo A."/>
            <person name="Mondo S."/>
            <person name="Pangilinan J."/>
            <person name="Riley R."/>
            <person name="LaButti K."/>
            <person name="Andreopoulos B."/>
            <person name="Lipzen A."/>
            <person name="Chen C."/>
            <person name="Yan M."/>
            <person name="Daum C."/>
            <person name="Ng V."/>
            <person name="Clum A."/>
            <person name="Steindorff A."/>
            <person name="Ohm R.A."/>
            <person name="Martin F."/>
            <person name="Silar P."/>
            <person name="Natvig D.O."/>
            <person name="Lalanne C."/>
            <person name="Gautier V."/>
            <person name="Ament-Velasquez S.L."/>
            <person name="Kruys A."/>
            <person name="Hutchinson M.I."/>
            <person name="Powell A.J."/>
            <person name="Barry K."/>
            <person name="Miller A.N."/>
            <person name="Grigoriev I.V."/>
            <person name="Debuchy R."/>
            <person name="Gladieux P."/>
            <person name="Hiltunen Thoren M."/>
            <person name="Johannesson H."/>
        </authorList>
    </citation>
    <scope>NUCLEOTIDE SEQUENCE</scope>
    <source>
        <strain evidence="1">CBS 315.58</strain>
    </source>
</reference>
<comment type="caution">
    <text evidence="1">The sequence shown here is derived from an EMBL/GenBank/DDBJ whole genome shotgun (WGS) entry which is preliminary data.</text>
</comment>
<name>A0AAN7AT94_9PEZI</name>
<evidence type="ECO:0000313" key="2">
    <source>
        <dbReference type="Proteomes" id="UP001303160"/>
    </source>
</evidence>
<dbReference type="EMBL" id="MU863957">
    <property type="protein sequence ID" value="KAK4197767.1"/>
    <property type="molecule type" value="Genomic_DNA"/>
</dbReference>
<organism evidence="1 2">
    <name type="scientific">Triangularia verruculosa</name>
    <dbReference type="NCBI Taxonomy" id="2587418"/>
    <lineage>
        <taxon>Eukaryota</taxon>
        <taxon>Fungi</taxon>
        <taxon>Dikarya</taxon>
        <taxon>Ascomycota</taxon>
        <taxon>Pezizomycotina</taxon>
        <taxon>Sordariomycetes</taxon>
        <taxon>Sordariomycetidae</taxon>
        <taxon>Sordariales</taxon>
        <taxon>Podosporaceae</taxon>
        <taxon>Triangularia</taxon>
    </lineage>
</organism>
<protein>
    <submittedName>
        <fullName evidence="1">Uncharacterized protein</fullName>
    </submittedName>
</protein>
<dbReference type="AlphaFoldDB" id="A0AAN7AT94"/>
<sequence>MQPGSKCLTRTMSRIKDKLQPSPNHHGEIPIPSAINTPIYHSIHQQPTTTATTAIRSIPKLVCHHPRRLQPSTPTIPHPRLPTTIHHSIPLSLTLLTQLKSFLLLPPTTPTPTVLLNLLTKHHKIRLDLPKKDSSLASRINIINWRGIHKHRSLSKSERWVLKHFAKSRKGLFEMDVEPYDLPAIASRLDETKKKSGRGKRLGVVQEEQEGEMTIGMEVRLVAARYRPCTERYFPVVRREVRV</sequence>